<evidence type="ECO:0000256" key="3">
    <source>
        <dbReference type="SAM" id="SignalP"/>
    </source>
</evidence>
<feature type="compositionally biased region" description="Low complexity" evidence="1">
    <location>
        <begin position="153"/>
        <end position="169"/>
    </location>
</feature>
<dbReference type="STRING" id="741276.A0A2S5BHL1"/>
<evidence type="ECO:0008006" key="6">
    <source>
        <dbReference type="Google" id="ProtNLM"/>
    </source>
</evidence>
<keyword evidence="3" id="KW-0732">Signal</keyword>
<evidence type="ECO:0000313" key="5">
    <source>
        <dbReference type="Proteomes" id="UP000237144"/>
    </source>
</evidence>
<dbReference type="OrthoDB" id="2596908at2759"/>
<keyword evidence="2" id="KW-0472">Membrane</keyword>
<keyword evidence="2" id="KW-0812">Transmembrane</keyword>
<feature type="chain" id="PRO_5015604760" description="Transmembrane protein" evidence="3">
    <location>
        <begin position="26"/>
        <end position="265"/>
    </location>
</feature>
<proteinExistence type="predicted"/>
<feature type="transmembrane region" description="Helical" evidence="2">
    <location>
        <begin position="208"/>
        <end position="233"/>
    </location>
</feature>
<feature type="compositionally biased region" description="Basic and acidic residues" evidence="1">
    <location>
        <begin position="75"/>
        <end position="84"/>
    </location>
</feature>
<evidence type="ECO:0000256" key="1">
    <source>
        <dbReference type="SAM" id="MobiDB-lite"/>
    </source>
</evidence>
<comment type="caution">
    <text evidence="4">The sequence shown here is derived from an EMBL/GenBank/DDBJ whole genome shotgun (WGS) entry which is preliminary data.</text>
</comment>
<keyword evidence="5" id="KW-1185">Reference proteome</keyword>
<evidence type="ECO:0000313" key="4">
    <source>
        <dbReference type="EMBL" id="POY76269.1"/>
    </source>
</evidence>
<accession>A0A2S5BHL1</accession>
<feature type="compositionally biased region" description="Polar residues" evidence="1">
    <location>
        <begin position="99"/>
        <end position="141"/>
    </location>
</feature>
<dbReference type="Proteomes" id="UP000237144">
    <property type="component" value="Unassembled WGS sequence"/>
</dbReference>
<evidence type="ECO:0000256" key="2">
    <source>
        <dbReference type="SAM" id="Phobius"/>
    </source>
</evidence>
<dbReference type="AlphaFoldDB" id="A0A2S5BHL1"/>
<protein>
    <recommendedName>
        <fullName evidence="6">Transmembrane protein</fullName>
    </recommendedName>
</protein>
<reference evidence="4 5" key="1">
    <citation type="journal article" date="2018" name="Front. Microbiol.">
        <title>Prospects for Fungal Bioremediation of Acidic Radioactive Waste Sites: Characterization and Genome Sequence of Rhodotorula taiwanensis MD1149.</title>
        <authorList>
            <person name="Tkavc R."/>
            <person name="Matrosova V.Y."/>
            <person name="Grichenko O.E."/>
            <person name="Gostincar C."/>
            <person name="Volpe R.P."/>
            <person name="Klimenkova P."/>
            <person name="Gaidamakova E.K."/>
            <person name="Zhou C.E."/>
            <person name="Stewart B.J."/>
            <person name="Lyman M.G."/>
            <person name="Malfatti S.A."/>
            <person name="Rubinfeld B."/>
            <person name="Courtot M."/>
            <person name="Singh J."/>
            <person name="Dalgard C.L."/>
            <person name="Hamilton T."/>
            <person name="Frey K.G."/>
            <person name="Gunde-Cimerman N."/>
            <person name="Dugan L."/>
            <person name="Daly M.J."/>
        </authorList>
    </citation>
    <scope>NUCLEOTIDE SEQUENCE [LARGE SCALE GENOMIC DNA]</scope>
    <source>
        <strain evidence="4 5">MD1149</strain>
    </source>
</reference>
<keyword evidence="2" id="KW-1133">Transmembrane helix</keyword>
<gene>
    <name evidence="4" type="ORF">BMF94_0464</name>
</gene>
<feature type="signal peptide" evidence="3">
    <location>
        <begin position="1"/>
        <end position="25"/>
    </location>
</feature>
<organism evidence="4 5">
    <name type="scientific">Rhodotorula taiwanensis</name>
    <dbReference type="NCBI Taxonomy" id="741276"/>
    <lineage>
        <taxon>Eukaryota</taxon>
        <taxon>Fungi</taxon>
        <taxon>Dikarya</taxon>
        <taxon>Basidiomycota</taxon>
        <taxon>Pucciniomycotina</taxon>
        <taxon>Microbotryomycetes</taxon>
        <taxon>Sporidiobolales</taxon>
        <taxon>Sporidiobolaceae</taxon>
        <taxon>Rhodotorula</taxon>
    </lineage>
</organism>
<sequence length="265" mass="28109">MRLISGPTALFCLFSLAWLAQLVSAAAAGPKPDTSLGASEPWERRRDLRIGHKYRLVKAHRLARSGKTVPSASLERSDPGKRDSMAPGQPFFASEQVGPRSSTSVLPTPDTSEPQTEGAKTTGADSSQLRPPKSTSRSVNLAGSAPASMTILPSSPSATTSATPNDPASLTSAPAMATTLSSEPDSSAPSTSASTRVLLTTMPGRTLAVFPIGLVVFGSLNGLLILVTLYMLWERRGYARQFEERKRQEKEQRQASEASSVVALQ</sequence>
<dbReference type="EMBL" id="PJQD01000005">
    <property type="protein sequence ID" value="POY76269.1"/>
    <property type="molecule type" value="Genomic_DNA"/>
</dbReference>
<feature type="region of interest" description="Disordered" evidence="1">
    <location>
        <begin position="61"/>
        <end position="172"/>
    </location>
</feature>
<name>A0A2S5BHL1_9BASI</name>